<evidence type="ECO:0000259" key="2">
    <source>
        <dbReference type="Pfam" id="PF01364"/>
    </source>
</evidence>
<dbReference type="InterPro" id="IPR029030">
    <property type="entry name" value="Caspase-like_dom_sf"/>
</dbReference>
<dbReference type="InterPro" id="IPR001769">
    <property type="entry name" value="Gingipain"/>
</dbReference>
<dbReference type="NCBIfam" id="NF033707">
    <property type="entry name" value="T9SS_sortase"/>
    <property type="match status" value="1"/>
</dbReference>
<dbReference type="Proteomes" id="UP000647133">
    <property type="component" value="Unassembled WGS sequence"/>
</dbReference>
<organism evidence="3 4">
    <name type="scientific">Echinicola arenosa</name>
    <dbReference type="NCBI Taxonomy" id="2774144"/>
    <lineage>
        <taxon>Bacteria</taxon>
        <taxon>Pseudomonadati</taxon>
        <taxon>Bacteroidota</taxon>
        <taxon>Cytophagia</taxon>
        <taxon>Cytophagales</taxon>
        <taxon>Cyclobacteriaceae</taxon>
        <taxon>Echinicola</taxon>
    </lineage>
</organism>
<dbReference type="Gene3D" id="3.40.50.10390">
    <property type="entry name" value="Gingipain r, domain 1"/>
    <property type="match status" value="1"/>
</dbReference>
<comment type="caution">
    <text evidence="3">The sequence shown here is derived from an EMBL/GenBank/DDBJ whole genome shotgun (WGS) entry which is preliminary data.</text>
</comment>
<accession>A0ABR9AEV1</accession>
<keyword evidence="1" id="KW-0732">Signal</keyword>
<proteinExistence type="predicted"/>
<evidence type="ECO:0000256" key="1">
    <source>
        <dbReference type="ARBA" id="ARBA00022729"/>
    </source>
</evidence>
<evidence type="ECO:0000313" key="3">
    <source>
        <dbReference type="EMBL" id="MBD8487208.1"/>
    </source>
</evidence>
<sequence>MSFNSKIHFFTLVFALLILFSGKSLYAQSYYKFPVTKAGIYAIPLSTAQSLGESSLNNLAIFGHVGMLPQELSTSDFEIKEIPSVIINGKLLVYLEGPHQLSSSADTLAYRHHLYSDTAYYWLKTGHSSPERVVNISPNTVEANGNWLYKVYSFKKEEHNLLSSGRKWYSNRLFSGGISSFNISVESYDEGPIYSQARLMAQSTASSSLNIRSGQTNLLETNITSVPASTYAVKGREEMEKSFRDYFNVGNPTSFNLEMSSTDPNGVGFMDYFLLGLPYSSSNLSEGIYYPIGHANATSFVTKPNYQYWDVTDPYQVKSFDSQNGSATLLPNHKVLIFEADKAKIIEGFTPINLELRNNSSPAELIIISPPSLNYQASRLADHKRSMGISTLLVSTEAIFDNYNFGTKDVTAVRNFIADQYHKHGQLKQVLLFGKGTFDYKNISDGRPNLVPTYSSRNSLHPLTSFSSDDYFGFLQFGQGEWQENEAGDLPLSIGVGRIPVITPSEAKNVVDKIIQYEDRTKQLGNWKRKLLFVADDGDYNVHLNHSETHTASLFSDSPEYQEDKLYVDNFEQIQEGNYQLAPAAKKSLSDKIEEGTLLVNYIGHGNENTLTSERIFQVSDLENWPETDHFPLFMTATCEFGRHDSPYLRSGAEELLMAQNKGAIALLTTGRPVFSSVNFELNTAFIASLLKKENGQGLMLGDIFKATKNHSLNGPYNRNFSLLGDPTLRLAAPELGATLEIVELENSKKIDTLKAGQKIKITGQVTDPLTSTPVNSFNGTFEIELLDKPTSVETLGDESPVTQYINYNTPFYRGTGKVTSGAFEAEILVSPNTGQSFEKGILRFFATDSNNSYEAIHAQSLTLGGKSANDQDDQQGPIIKLFAEDSLNSVSSTSSTQIQLLANLGDENGIQILGGINQDIALSINDGSPVIINDYYHSIESGYKRGRISITVTGLKEGSNTIKLTAFDNLGNSSTETLSIEVEGSNRSHILEAKTFPNPTSDISHFWVKHNRPDENIILKLTIYNMLGSEIFSNEKRYAKADDEIHDMDWIFLRDLTKIPAKGTYIYRLQLTCEEDGTSDQAFGKINIQ</sequence>
<evidence type="ECO:0000313" key="4">
    <source>
        <dbReference type="Proteomes" id="UP000647133"/>
    </source>
</evidence>
<gene>
    <name evidence="3" type="primary">porU</name>
    <name evidence="3" type="ORF">IFO69_00470</name>
</gene>
<dbReference type="CDD" id="cd00146">
    <property type="entry name" value="PKD"/>
    <property type="match status" value="1"/>
</dbReference>
<name>A0ABR9AEV1_9BACT</name>
<dbReference type="Gene3D" id="3.40.50.1460">
    <property type="match status" value="1"/>
</dbReference>
<dbReference type="CDD" id="cd02258">
    <property type="entry name" value="Peptidase_C25_N"/>
    <property type="match status" value="1"/>
</dbReference>
<dbReference type="EMBL" id="JACYTQ010000001">
    <property type="protein sequence ID" value="MBD8487208.1"/>
    <property type="molecule type" value="Genomic_DNA"/>
</dbReference>
<dbReference type="InterPro" id="IPR029031">
    <property type="entry name" value="Gingipain_N_sf"/>
</dbReference>
<dbReference type="RefSeq" id="WP_192006993.1">
    <property type="nucleotide sequence ID" value="NZ_JACYTQ010000001.1"/>
</dbReference>
<dbReference type="Pfam" id="PF01364">
    <property type="entry name" value="Peptidase_C25"/>
    <property type="match status" value="1"/>
</dbReference>
<protein>
    <submittedName>
        <fullName evidence="3">Type IX secretion system sortase PorU</fullName>
    </submittedName>
</protein>
<reference evidence="3 4" key="1">
    <citation type="submission" date="2020-09" db="EMBL/GenBank/DDBJ databases">
        <title>Echinicola sp. CAU 1574 isolated from sand of Sido Beach.</title>
        <authorList>
            <person name="Kim W."/>
        </authorList>
    </citation>
    <scope>NUCLEOTIDE SEQUENCE [LARGE SCALE GENOMIC DNA]</scope>
    <source>
        <strain evidence="3 4">CAU 1574</strain>
    </source>
</reference>
<dbReference type="SUPFAM" id="SSF52129">
    <property type="entry name" value="Caspase-like"/>
    <property type="match status" value="1"/>
</dbReference>
<keyword evidence="4" id="KW-1185">Reference proteome</keyword>
<feature type="domain" description="Gingipain" evidence="2">
    <location>
        <begin position="366"/>
        <end position="731"/>
    </location>
</feature>